<dbReference type="PANTHER" id="PTHR43041:SF1">
    <property type="entry name" value="METALLO-BETA-LACTAMASE DOMAIN-CONTAINING PROTEIN"/>
    <property type="match status" value="1"/>
</dbReference>
<evidence type="ECO:0000313" key="3">
    <source>
        <dbReference type="Proteomes" id="UP000832034"/>
    </source>
</evidence>
<dbReference type="Pfam" id="PF19583">
    <property type="entry name" value="ODP"/>
    <property type="match status" value="1"/>
</dbReference>
<name>A0ABY4EAP8_VITST</name>
<sequence>MAVVLYDDGSHKCVAFSDLVSGEGVQSNQFAIVNNGDGMLLDPGGNLTYKHLLAEISDYFLPSHTRYVFASHADPDIIASINGWLLITDANVLIAKEWERFIPHFCLKGATVGRLTSIPAEGMIVDLNGVALQVLPAHFLHPVGNFHIYDPVSKILFSGDVGASLVDAETAGKPIEDFDYHLEHNGMLGFHKRYMSGNRACRYWVNMIRQLDVEWIVPQHGASFKGKEMVNRFLDWFEELECGVDLITQDDFKPLI</sequence>
<dbReference type="EMBL" id="CP091512">
    <property type="protein sequence ID" value="UOO92465.1"/>
    <property type="molecule type" value="Genomic_DNA"/>
</dbReference>
<dbReference type="InterPro" id="IPR001279">
    <property type="entry name" value="Metallo-B-lactamas"/>
</dbReference>
<dbReference type="Gene3D" id="3.60.15.10">
    <property type="entry name" value="Ribonuclease Z/Hydroxyacylglutathione hydrolase-like"/>
    <property type="match status" value="1"/>
</dbReference>
<keyword evidence="3" id="KW-1185">Reference proteome</keyword>
<evidence type="ECO:0000313" key="2">
    <source>
        <dbReference type="EMBL" id="UOO92465.1"/>
    </source>
</evidence>
<feature type="domain" description="Metallo-beta-lactamase" evidence="1">
    <location>
        <begin position="26"/>
        <end position="220"/>
    </location>
</feature>
<dbReference type="Proteomes" id="UP000832034">
    <property type="component" value="Chromosome"/>
</dbReference>
<dbReference type="SUPFAM" id="SSF56281">
    <property type="entry name" value="Metallo-hydrolase/oxidoreductase"/>
    <property type="match status" value="1"/>
</dbReference>
<evidence type="ECO:0000259" key="1">
    <source>
        <dbReference type="SMART" id="SM00849"/>
    </source>
</evidence>
<accession>A0ABY4EAP8</accession>
<reference evidence="2" key="2">
    <citation type="journal article" date="2022" name="Res Sq">
        <title>Evolution of multicellular longitudinally dividing oral cavity symbionts (Neisseriaceae).</title>
        <authorList>
            <person name="Nyongesa S."/>
            <person name="Weber P."/>
            <person name="Bernet E."/>
            <person name="Pullido F."/>
            <person name="Nieckarz M."/>
            <person name="Delaby M."/>
            <person name="Nieves C."/>
            <person name="Viehboeck T."/>
            <person name="Krause N."/>
            <person name="Rivera-Millot A."/>
            <person name="Nakamura A."/>
            <person name="Vischer N."/>
            <person name="VanNieuwenhze M."/>
            <person name="Brun Y."/>
            <person name="Cava F."/>
            <person name="Bulgheresi S."/>
            <person name="Veyrier F."/>
        </authorList>
    </citation>
    <scope>NUCLEOTIDE SEQUENCE</scope>
    <source>
        <strain evidence="2">SAG 1488-6</strain>
    </source>
</reference>
<organism evidence="2 3">
    <name type="scientific">Vitreoscilla stercoraria</name>
    <dbReference type="NCBI Taxonomy" id="61"/>
    <lineage>
        <taxon>Bacteria</taxon>
        <taxon>Pseudomonadati</taxon>
        <taxon>Pseudomonadota</taxon>
        <taxon>Betaproteobacteria</taxon>
        <taxon>Neisseriales</taxon>
        <taxon>Neisseriaceae</taxon>
        <taxon>Vitreoscilla</taxon>
    </lineage>
</organism>
<reference evidence="2" key="1">
    <citation type="submission" date="2021-12" db="EMBL/GenBank/DDBJ databases">
        <authorList>
            <person name="Veyrier F.J."/>
        </authorList>
    </citation>
    <scope>NUCLEOTIDE SEQUENCE</scope>
    <source>
        <strain evidence="2">SAG 1488-6</strain>
    </source>
</reference>
<dbReference type="InterPro" id="IPR036866">
    <property type="entry name" value="RibonucZ/Hydroxyglut_hydro"/>
</dbReference>
<dbReference type="InterPro" id="IPR045761">
    <property type="entry name" value="ODP_dom"/>
</dbReference>
<protein>
    <submittedName>
        <fullName evidence="2">MBL fold metallo-hydrolase</fullName>
    </submittedName>
</protein>
<dbReference type="PANTHER" id="PTHR43041">
    <property type="entry name" value="HYDROLASE, METALLO-BETA-LACTAMASE SUPERFAMILY"/>
    <property type="match status" value="1"/>
</dbReference>
<dbReference type="RefSeq" id="WP_019958617.1">
    <property type="nucleotide sequence ID" value="NZ_CP091512.1"/>
</dbReference>
<proteinExistence type="predicted"/>
<gene>
    <name evidence="2" type="ORF">LVJ81_12830</name>
</gene>
<dbReference type="SMART" id="SM00849">
    <property type="entry name" value="Lactamase_B"/>
    <property type="match status" value="1"/>
</dbReference>